<sequence length="90" mass="10205">MENCKAAITRAQNAANQSSNMFTSELLARKDNLFQKYTEYEHLCKEILFYGDDDEAIEVTECSYFEALGALDSEIRKTSRSSDTTPSGYK</sequence>
<gene>
    <name evidence="1" type="ORF">K1T71_004258</name>
</gene>
<evidence type="ECO:0000313" key="2">
    <source>
        <dbReference type="Proteomes" id="UP000824533"/>
    </source>
</evidence>
<protein>
    <submittedName>
        <fullName evidence="1">Uncharacterized protein</fullName>
    </submittedName>
</protein>
<accession>A0ACC1D7X6</accession>
<organism evidence="1 2">
    <name type="scientific">Dendrolimus kikuchii</name>
    <dbReference type="NCBI Taxonomy" id="765133"/>
    <lineage>
        <taxon>Eukaryota</taxon>
        <taxon>Metazoa</taxon>
        <taxon>Ecdysozoa</taxon>
        <taxon>Arthropoda</taxon>
        <taxon>Hexapoda</taxon>
        <taxon>Insecta</taxon>
        <taxon>Pterygota</taxon>
        <taxon>Neoptera</taxon>
        <taxon>Endopterygota</taxon>
        <taxon>Lepidoptera</taxon>
        <taxon>Glossata</taxon>
        <taxon>Ditrysia</taxon>
        <taxon>Bombycoidea</taxon>
        <taxon>Lasiocampidae</taxon>
        <taxon>Dendrolimus</taxon>
    </lineage>
</organism>
<reference evidence="1 2" key="1">
    <citation type="journal article" date="2021" name="Front. Genet.">
        <title>Chromosome-Level Genome Assembly Reveals Significant Gene Expansion in the Toll and IMD Signaling Pathways of Dendrolimus kikuchii.</title>
        <authorList>
            <person name="Zhou J."/>
            <person name="Wu P."/>
            <person name="Xiong Z."/>
            <person name="Liu N."/>
            <person name="Zhao N."/>
            <person name="Ji M."/>
            <person name="Qiu Y."/>
            <person name="Yang B."/>
        </authorList>
    </citation>
    <scope>NUCLEOTIDE SEQUENCE [LARGE SCALE GENOMIC DNA]</scope>
    <source>
        <strain evidence="1">Ann1</strain>
    </source>
</reference>
<keyword evidence="2" id="KW-1185">Reference proteome</keyword>
<comment type="caution">
    <text evidence="1">The sequence shown here is derived from an EMBL/GenBank/DDBJ whole genome shotgun (WGS) entry which is preliminary data.</text>
</comment>
<name>A0ACC1D7X6_9NEOP</name>
<dbReference type="EMBL" id="CM034393">
    <property type="protein sequence ID" value="KAJ0179667.1"/>
    <property type="molecule type" value="Genomic_DNA"/>
</dbReference>
<evidence type="ECO:0000313" key="1">
    <source>
        <dbReference type="EMBL" id="KAJ0179667.1"/>
    </source>
</evidence>
<dbReference type="Proteomes" id="UP000824533">
    <property type="component" value="Linkage Group LG07"/>
</dbReference>
<proteinExistence type="predicted"/>